<dbReference type="Pfam" id="PF24850">
    <property type="entry name" value="CC_BshC"/>
    <property type="match status" value="1"/>
</dbReference>
<protein>
    <recommendedName>
        <fullName evidence="2">Putative cysteine ligase BshC</fullName>
        <ecNumber evidence="2">6.-.-.-</ecNumber>
    </recommendedName>
</protein>
<dbReference type="EMBL" id="ALWO02000033">
    <property type="protein sequence ID" value="EOZ96457.1"/>
    <property type="molecule type" value="Genomic_DNA"/>
</dbReference>
<proteinExistence type="inferred from homology"/>
<feature type="domain" description="Bacillithiol biosynthesis BshC C-terminal coiled-coil" evidence="4">
    <location>
        <begin position="365"/>
        <end position="519"/>
    </location>
</feature>
<dbReference type="InterPro" id="IPR011199">
    <property type="entry name" value="Bacillithiol_biosynth_BshC"/>
</dbReference>
<dbReference type="InterPro" id="IPR055399">
    <property type="entry name" value="CC_BshC"/>
</dbReference>
<gene>
    <name evidence="2" type="primary">bshC</name>
    <name evidence="5" type="ORF">A33Q_2227</name>
</gene>
<dbReference type="STRING" id="1189612.A33Q_2227"/>
<dbReference type="OrthoDB" id="9765151at2"/>
<dbReference type="HAMAP" id="MF_01867">
    <property type="entry name" value="BshC"/>
    <property type="match status" value="1"/>
</dbReference>
<dbReference type="NCBIfam" id="TIGR03998">
    <property type="entry name" value="thiol_BshC"/>
    <property type="match status" value="1"/>
</dbReference>
<comment type="similarity">
    <text evidence="2">Belongs to the BshC family.</text>
</comment>
<comment type="caution">
    <text evidence="5">The sequence shown here is derived from an EMBL/GenBank/DDBJ whole genome shotgun (WGS) entry which is preliminary data.</text>
</comment>
<dbReference type="RefSeq" id="WP_009033840.1">
    <property type="nucleotide sequence ID" value="NZ_ALWO02000033.1"/>
</dbReference>
<evidence type="ECO:0000256" key="2">
    <source>
        <dbReference type="HAMAP-Rule" id="MF_01867"/>
    </source>
</evidence>
<dbReference type="Proteomes" id="UP000006073">
    <property type="component" value="Unassembled WGS sequence"/>
</dbReference>
<keyword evidence="6" id="KW-1185">Reference proteome</keyword>
<reference evidence="5 6" key="1">
    <citation type="journal article" date="2013" name="Genome Announc.">
        <title>Draft Genome Sequence of Indibacter alkaliphilus Strain LW1T, Isolated from Lonar Lake, a Haloalkaline Lake in the Buldana District of Maharashtra, India.</title>
        <authorList>
            <person name="Singh A."/>
            <person name="Kumar Jangir P."/>
            <person name="Sharma R."/>
            <person name="Singh A."/>
            <person name="Kumar Pinnaka A."/>
            <person name="Shivaji S."/>
        </authorList>
    </citation>
    <scope>NUCLEOTIDE SEQUENCE [LARGE SCALE GENOMIC DNA]</scope>
    <source>
        <strain evidence="6">CCUG 57479 / KCTC 22604 / LW1</strain>
    </source>
</reference>
<dbReference type="InterPro" id="IPR055398">
    <property type="entry name" value="Rossmann-like_BshC"/>
</dbReference>
<dbReference type="eggNOG" id="COG4365">
    <property type="taxonomic scope" value="Bacteria"/>
</dbReference>
<evidence type="ECO:0000313" key="5">
    <source>
        <dbReference type="EMBL" id="EOZ96457.1"/>
    </source>
</evidence>
<organism evidence="5 6">
    <name type="scientific">Indibacter alkaliphilus (strain CCUG 57479 / KCTC 22604 / LW1)</name>
    <dbReference type="NCBI Taxonomy" id="1189612"/>
    <lineage>
        <taxon>Bacteria</taxon>
        <taxon>Pseudomonadati</taxon>
        <taxon>Bacteroidota</taxon>
        <taxon>Cytophagia</taxon>
        <taxon>Cytophagales</taxon>
        <taxon>Cyclobacteriaceae</taxon>
    </lineage>
</organism>
<sequence length="523" mass="60834">MNKNTVDPACTGQFSPLFLDYLGKKNTLSPFYNQFPDLENFRNLTEAKNFPESTRKILSASIKEQYSGMDISEVTQQQIEKLGEENTFTVTTGHQLNLFTGPLYFIYKIVSTINLAEKLNQAYPESHFIPVYWMATEDHDFEEINYFKLDGKKYQWNTAQSGAVGDFLLDKSFKEFFRSVQHFVPDFFQEAYLESKTLSEAVRKYVHTLFGERGLLIVDGKLPELKRCFKEVIQDDVLNHKANELCGSQTQKLEELGYKSQVFPREINFFYMVEGLRERIEKVGDIYKVLNTEISFTEKALLEEVESHPERFSPNVVLRPLYQEMILPNIAYLGGPAEVAYWLQLKSIFDHYQTPLPAIMPRNFALVLNTYAQRKVSKLELSEERLFEDFLLWKKEFVKENAATDISLSEEKESLHQLFSQASYKITDLEKSLADAFAAAEVRAQKILDQLATKVRKAEEKKLSNQIRQREELLIYMNPGGSPQERVENFMKFYLEDEGFVESLYELFDPLDFGYMILRTGHE</sequence>
<evidence type="ECO:0000259" key="3">
    <source>
        <dbReference type="Pfam" id="PF10079"/>
    </source>
</evidence>
<name>S2DB91_INDAL</name>
<dbReference type="GO" id="GO:0016874">
    <property type="term" value="F:ligase activity"/>
    <property type="evidence" value="ECO:0007669"/>
    <property type="project" value="UniProtKB-UniRule"/>
</dbReference>
<feature type="domain" description="Bacillithiol biosynthesis BshC N-terminal Rossmann-like" evidence="3">
    <location>
        <begin position="11"/>
        <end position="363"/>
    </location>
</feature>
<dbReference type="EC" id="6.-.-.-" evidence="2"/>
<dbReference type="Pfam" id="PF10079">
    <property type="entry name" value="Rossmann-like_BshC"/>
    <property type="match status" value="1"/>
</dbReference>
<dbReference type="PIRSF" id="PIRSF012535">
    <property type="entry name" value="UCP012535"/>
    <property type="match status" value="1"/>
</dbReference>
<dbReference type="AlphaFoldDB" id="S2DB91"/>
<evidence type="ECO:0000259" key="4">
    <source>
        <dbReference type="Pfam" id="PF24850"/>
    </source>
</evidence>
<evidence type="ECO:0000256" key="1">
    <source>
        <dbReference type="ARBA" id="ARBA00022598"/>
    </source>
</evidence>
<keyword evidence="1 2" id="KW-0436">Ligase</keyword>
<accession>S2DB91</accession>
<evidence type="ECO:0000313" key="6">
    <source>
        <dbReference type="Proteomes" id="UP000006073"/>
    </source>
</evidence>